<evidence type="ECO:0000313" key="18">
    <source>
        <dbReference type="Proteomes" id="UP000321922"/>
    </source>
</evidence>
<dbReference type="InterPro" id="IPR001460">
    <property type="entry name" value="PCN-bd_Tpept"/>
</dbReference>
<comment type="pathway">
    <text evidence="14">Cell wall biogenesis; peptidoglycan biosynthesis.</text>
</comment>
<evidence type="ECO:0000256" key="7">
    <source>
        <dbReference type="ARBA" id="ARBA00022692"/>
    </source>
</evidence>
<dbReference type="InterPro" id="IPR017790">
    <property type="entry name" value="Penicillin-binding_protein_2"/>
</dbReference>
<feature type="domain" description="Penicillin-binding protein dimerisation" evidence="16">
    <location>
        <begin position="65"/>
        <end position="240"/>
    </location>
</feature>
<keyword evidence="10 14" id="KW-0573">Peptidoglycan synthesis</keyword>
<dbReference type="EMBL" id="BJXJ01000001">
    <property type="protein sequence ID" value="GEM74004.1"/>
    <property type="molecule type" value="Genomic_DNA"/>
</dbReference>
<comment type="catalytic activity">
    <reaction evidence="14">
        <text>Preferential cleavage: (Ac)2-L-Lys-D-Ala-|-D-Ala. Also transpeptidation of peptidyl-alanyl moieties that are N-acyl substituents of D-alanine.</text>
        <dbReference type="EC" id="3.4.16.4"/>
    </reaction>
</comment>
<dbReference type="AlphaFoldDB" id="A0A511Q9R3"/>
<evidence type="ECO:0000256" key="6">
    <source>
        <dbReference type="ARBA" id="ARBA00022670"/>
    </source>
</evidence>
<dbReference type="GO" id="GO:0071555">
    <property type="term" value="P:cell wall organization"/>
    <property type="evidence" value="ECO:0007669"/>
    <property type="project" value="UniProtKB-KW"/>
</dbReference>
<evidence type="ECO:0000256" key="1">
    <source>
        <dbReference type="ARBA" id="ARBA00004167"/>
    </source>
</evidence>
<feature type="domain" description="Penicillin-binding protein transpeptidase" evidence="15">
    <location>
        <begin position="272"/>
        <end position="617"/>
    </location>
</feature>
<proteinExistence type="inferred from homology"/>
<dbReference type="NCBIfam" id="TIGR03423">
    <property type="entry name" value="pbp2_mrdA"/>
    <property type="match status" value="1"/>
</dbReference>
<dbReference type="InterPro" id="IPR005311">
    <property type="entry name" value="PBP_dimer"/>
</dbReference>
<comment type="caution">
    <text evidence="17">The sequence shown here is derived from an EMBL/GenBank/DDBJ whole genome shotgun (WGS) entry which is preliminary data.</text>
</comment>
<dbReference type="Gene3D" id="3.40.710.10">
    <property type="entry name" value="DD-peptidase/beta-lactamase superfamily"/>
    <property type="match status" value="1"/>
</dbReference>
<evidence type="ECO:0000313" key="17">
    <source>
        <dbReference type="EMBL" id="GEM74004.1"/>
    </source>
</evidence>
<dbReference type="GO" id="GO:0071972">
    <property type="term" value="F:peptidoglycan L,D-transpeptidase activity"/>
    <property type="evidence" value="ECO:0007669"/>
    <property type="project" value="TreeGrafter"/>
</dbReference>
<keyword evidence="8 14" id="KW-0378">Hydrolase</keyword>
<dbReference type="GO" id="GO:0006508">
    <property type="term" value="P:proteolysis"/>
    <property type="evidence" value="ECO:0007669"/>
    <property type="project" value="UniProtKB-KW"/>
</dbReference>
<comment type="function">
    <text evidence="14">Catalyzes cross-linking of the peptidoglycan cell wall.</text>
</comment>
<keyword evidence="12 14" id="KW-0472">Membrane</keyword>
<dbReference type="RefSeq" id="WP_039979494.1">
    <property type="nucleotide sequence ID" value="NZ_BAOJ01000017.1"/>
</dbReference>
<dbReference type="Proteomes" id="UP000321922">
    <property type="component" value="Unassembled WGS sequence"/>
</dbReference>
<dbReference type="OrthoDB" id="9766847at2"/>
<dbReference type="GO" id="GO:0008360">
    <property type="term" value="P:regulation of cell shape"/>
    <property type="evidence" value="ECO:0007669"/>
    <property type="project" value="UniProtKB-KW"/>
</dbReference>
<comment type="similarity">
    <text evidence="14">Belongs to the transpeptidase family. MrdA subfamily.</text>
</comment>
<dbReference type="Pfam" id="PF03717">
    <property type="entry name" value="PBP_dimer"/>
    <property type="match status" value="1"/>
</dbReference>
<evidence type="ECO:0000256" key="11">
    <source>
        <dbReference type="ARBA" id="ARBA00022989"/>
    </source>
</evidence>
<reference evidence="17 18" key="1">
    <citation type="submission" date="2019-07" db="EMBL/GenBank/DDBJ databases">
        <title>Whole genome shotgun sequence of Vibrio sagamiensis NBRC 104589.</title>
        <authorList>
            <person name="Hosoyama A."/>
            <person name="Uohara A."/>
            <person name="Ohji S."/>
            <person name="Ichikawa N."/>
        </authorList>
    </citation>
    <scope>NUCLEOTIDE SEQUENCE [LARGE SCALE GENOMIC DNA]</scope>
    <source>
        <strain evidence="17 18">NBRC 104589</strain>
    </source>
</reference>
<evidence type="ECO:0000259" key="15">
    <source>
        <dbReference type="Pfam" id="PF00905"/>
    </source>
</evidence>
<dbReference type="InterPro" id="IPR036138">
    <property type="entry name" value="PBP_dimer_sf"/>
</dbReference>
<organism evidence="17 18">
    <name type="scientific">Vibrio sagamiensis NBRC 104589</name>
    <dbReference type="NCBI Taxonomy" id="1219064"/>
    <lineage>
        <taxon>Bacteria</taxon>
        <taxon>Pseudomonadati</taxon>
        <taxon>Pseudomonadota</taxon>
        <taxon>Gammaproteobacteria</taxon>
        <taxon>Vibrionales</taxon>
        <taxon>Vibrionaceae</taxon>
        <taxon>Vibrio</taxon>
    </lineage>
</organism>
<dbReference type="UniPathway" id="UPA00219"/>
<evidence type="ECO:0000256" key="5">
    <source>
        <dbReference type="ARBA" id="ARBA00022645"/>
    </source>
</evidence>
<keyword evidence="7 14" id="KW-0812">Transmembrane</keyword>
<comment type="subcellular location">
    <subcellularLocation>
        <location evidence="14">Cell inner membrane</location>
        <topology evidence="14">Single-pass membrane protein</topology>
    </subcellularLocation>
    <subcellularLocation>
        <location evidence="2">Cell membrane</location>
    </subcellularLocation>
    <subcellularLocation>
        <location evidence="1">Membrane</location>
        <topology evidence="1">Single-pass membrane protein</topology>
    </subcellularLocation>
</comment>
<sequence length="637" mass="72088">MLRKRNEFRDHHKEVKLFQNRALVAFIGIIILLGGLVANLYTLQVKHFKDYQTRSNDNRIKILPIAPTRGLIYDRNGVLLAENQPVYNLEMIPEQAGNPVQLIEKLQQYIELTPEQIASFNKRYKHTRRFRSVIILNELNDEQVARFSVHQHEFNGVFITAELKRYYPFGEKLTHVLGYVAHINDRDIKRLKKEGKAKNYQATRNIGKLGIERYYEELLHGTKGYEEVEVNSHGRIIRTIRYVPPVAGKDIVLNLDIELQQYVFEQLDNRQGSAVVLDPEDNSIIAMVSSPSYDPNLFVNGISGKAYRALLNNPAHPLVNRATLGVYPPASTVKPFMAIAGLQEKAIQPDTIRNDHGIWRLPGSKSNSKAWRDWKRWGHGPVDVTKAIEESVDSFFYQMAFDLGIDRISTWMNKFGFGLPTGIDIHEESSANMPTREWKVTRHRTPWYQGDTVPIGIGQGYWTATPIQIAKATSFLVNHGHMKSPHLLKSIIEHGEDFANQDPVKTSSLPPITGVSDKYWNISINAMRMVNHGKHGSGRRAFKGTQYLSGGKSGTAQVFGLKKDQVYNSKKLANHLLDHALFTAFAPYDKPKYVATVVIEHGNGGSKVGAPFIRNVFDHLLVEPKSSGLQVEKKNAG</sequence>
<evidence type="ECO:0000256" key="8">
    <source>
        <dbReference type="ARBA" id="ARBA00022801"/>
    </source>
</evidence>
<dbReference type="EC" id="3.4.16.4" evidence="14"/>
<dbReference type="Gene3D" id="3.90.1310.10">
    <property type="entry name" value="Penicillin-binding protein 2a (Domain 2)"/>
    <property type="match status" value="1"/>
</dbReference>
<keyword evidence="5 14" id="KW-0121">Carboxypeptidase</keyword>
<keyword evidence="9 14" id="KW-0133">Cell shape</keyword>
<gene>
    <name evidence="14" type="primary">mrdA</name>
    <name evidence="17" type="ORF">VSA01S_01160</name>
</gene>
<dbReference type="PANTHER" id="PTHR30627:SF2">
    <property type="entry name" value="PEPTIDOGLYCAN D,D-TRANSPEPTIDASE MRDA"/>
    <property type="match status" value="1"/>
</dbReference>
<dbReference type="Pfam" id="PF00905">
    <property type="entry name" value="Transpeptidase"/>
    <property type="match status" value="1"/>
</dbReference>
<protein>
    <recommendedName>
        <fullName evidence="14">Peptidoglycan D,D-transpeptidase MrdA</fullName>
        <ecNumber evidence="14">3.4.16.4</ecNumber>
    </recommendedName>
    <alternativeName>
        <fullName evidence="14">Penicillin-binding protein 2</fullName>
        <shortName evidence="14">PBP-2</shortName>
    </alternativeName>
</protein>
<dbReference type="InterPro" id="IPR012338">
    <property type="entry name" value="Beta-lactam/transpept-like"/>
</dbReference>
<dbReference type="HAMAP" id="MF_02081">
    <property type="entry name" value="MrdA_transpept"/>
    <property type="match status" value="1"/>
</dbReference>
<dbReference type="PANTHER" id="PTHR30627">
    <property type="entry name" value="PEPTIDOGLYCAN D,D-TRANSPEPTIDASE"/>
    <property type="match status" value="1"/>
</dbReference>
<evidence type="ECO:0000259" key="16">
    <source>
        <dbReference type="Pfam" id="PF03717"/>
    </source>
</evidence>
<keyword evidence="3 14" id="KW-1003">Cell membrane</keyword>
<evidence type="ECO:0000256" key="4">
    <source>
        <dbReference type="ARBA" id="ARBA00022519"/>
    </source>
</evidence>
<evidence type="ECO:0000256" key="3">
    <source>
        <dbReference type="ARBA" id="ARBA00022475"/>
    </source>
</evidence>
<dbReference type="SUPFAM" id="SSF56601">
    <property type="entry name" value="beta-lactamase/transpeptidase-like"/>
    <property type="match status" value="1"/>
</dbReference>
<keyword evidence="11 14" id="KW-1133">Transmembrane helix</keyword>
<keyword evidence="6 14" id="KW-0645">Protease</keyword>
<evidence type="ECO:0000256" key="2">
    <source>
        <dbReference type="ARBA" id="ARBA00004236"/>
    </source>
</evidence>
<evidence type="ECO:0000256" key="14">
    <source>
        <dbReference type="HAMAP-Rule" id="MF_02081"/>
    </source>
</evidence>
<dbReference type="GO" id="GO:0005886">
    <property type="term" value="C:plasma membrane"/>
    <property type="evidence" value="ECO:0007669"/>
    <property type="project" value="UniProtKB-SubCell"/>
</dbReference>
<dbReference type="GO" id="GO:0009252">
    <property type="term" value="P:peptidoglycan biosynthetic process"/>
    <property type="evidence" value="ECO:0007669"/>
    <property type="project" value="UniProtKB-UniRule"/>
</dbReference>
<keyword evidence="4 14" id="KW-0997">Cell inner membrane</keyword>
<dbReference type="InterPro" id="IPR050515">
    <property type="entry name" value="Beta-lactam/transpept"/>
</dbReference>
<accession>A0A511Q9R3</accession>
<dbReference type="Gene3D" id="3.30.1390.30">
    <property type="entry name" value="Penicillin-binding protein 2a, domain 3"/>
    <property type="match status" value="1"/>
</dbReference>
<evidence type="ECO:0000256" key="9">
    <source>
        <dbReference type="ARBA" id="ARBA00022960"/>
    </source>
</evidence>
<dbReference type="GO" id="GO:0009002">
    <property type="term" value="F:serine-type D-Ala-D-Ala carboxypeptidase activity"/>
    <property type="evidence" value="ECO:0007669"/>
    <property type="project" value="UniProtKB-UniRule"/>
</dbReference>
<comment type="caution">
    <text evidence="14">Lacks conserved residue(s) required for the propagation of feature annotation.</text>
</comment>
<dbReference type="SUPFAM" id="SSF56519">
    <property type="entry name" value="Penicillin binding protein dimerisation domain"/>
    <property type="match status" value="1"/>
</dbReference>
<feature type="transmembrane region" description="Helical" evidence="14">
    <location>
        <begin position="21"/>
        <end position="41"/>
    </location>
</feature>
<evidence type="ECO:0000256" key="13">
    <source>
        <dbReference type="ARBA" id="ARBA00023316"/>
    </source>
</evidence>
<evidence type="ECO:0000256" key="12">
    <source>
        <dbReference type="ARBA" id="ARBA00023136"/>
    </source>
</evidence>
<keyword evidence="18" id="KW-1185">Reference proteome</keyword>
<name>A0A511Q9R3_9VIBR</name>
<feature type="active site" description="Acyl-ester intermediate" evidence="14">
    <location>
        <position position="331"/>
    </location>
</feature>
<dbReference type="FunFam" id="3.90.1310.10:FF:000001">
    <property type="entry name" value="Peptidoglycan D,D-transpeptidase MrdA"/>
    <property type="match status" value="1"/>
</dbReference>
<dbReference type="GO" id="GO:0008658">
    <property type="term" value="F:penicillin binding"/>
    <property type="evidence" value="ECO:0007669"/>
    <property type="project" value="UniProtKB-UniRule"/>
</dbReference>
<keyword evidence="13 14" id="KW-0961">Cell wall biogenesis/degradation</keyword>
<evidence type="ECO:0000256" key="10">
    <source>
        <dbReference type="ARBA" id="ARBA00022984"/>
    </source>
</evidence>